<feature type="compositionally biased region" description="Pro residues" evidence="2">
    <location>
        <begin position="1049"/>
        <end position="1076"/>
    </location>
</feature>
<feature type="compositionally biased region" description="Pro residues" evidence="2">
    <location>
        <begin position="1083"/>
        <end position="1093"/>
    </location>
</feature>
<evidence type="ECO:0000259" key="4">
    <source>
        <dbReference type="PROSITE" id="PS51444"/>
    </source>
</evidence>
<protein>
    <recommendedName>
        <fullName evidence="1">Formin-like protein</fullName>
    </recommendedName>
</protein>
<feature type="compositionally biased region" description="Pro residues" evidence="2">
    <location>
        <begin position="972"/>
        <end position="983"/>
    </location>
</feature>
<feature type="region of interest" description="Disordered" evidence="2">
    <location>
        <begin position="423"/>
        <end position="450"/>
    </location>
</feature>
<feature type="compositionally biased region" description="Low complexity" evidence="2">
    <location>
        <begin position="377"/>
        <end position="389"/>
    </location>
</feature>
<dbReference type="SMART" id="SM00498">
    <property type="entry name" value="FH2"/>
    <property type="match status" value="1"/>
</dbReference>
<dbReference type="Gene3D" id="1.10.555.10">
    <property type="entry name" value="Rho GTPase activation protein"/>
    <property type="match status" value="1"/>
</dbReference>
<feature type="region of interest" description="Disordered" evidence="2">
    <location>
        <begin position="894"/>
        <end position="915"/>
    </location>
</feature>
<organism evidence="5 6">
    <name type="scientific">Chlorella vulgaris</name>
    <name type="common">Green alga</name>
    <dbReference type="NCBI Taxonomy" id="3077"/>
    <lineage>
        <taxon>Eukaryota</taxon>
        <taxon>Viridiplantae</taxon>
        <taxon>Chlorophyta</taxon>
        <taxon>core chlorophytes</taxon>
        <taxon>Trebouxiophyceae</taxon>
        <taxon>Chlorellales</taxon>
        <taxon>Chlorellaceae</taxon>
        <taxon>Chlorella clade</taxon>
        <taxon>Chlorella</taxon>
    </lineage>
</organism>
<feature type="region of interest" description="Disordered" evidence="2">
    <location>
        <begin position="667"/>
        <end position="778"/>
    </location>
</feature>
<feature type="compositionally biased region" description="Basic and acidic residues" evidence="2">
    <location>
        <begin position="1763"/>
        <end position="1778"/>
    </location>
</feature>
<feature type="domain" description="Rho-GAP" evidence="3">
    <location>
        <begin position="32"/>
        <end position="215"/>
    </location>
</feature>
<feature type="compositionally biased region" description="Low complexity" evidence="2">
    <location>
        <begin position="328"/>
        <end position="339"/>
    </location>
</feature>
<comment type="similarity">
    <text evidence="1">Belongs to the formin-like family.</text>
</comment>
<feature type="region of interest" description="Disordered" evidence="2">
    <location>
        <begin position="465"/>
        <end position="521"/>
    </location>
</feature>
<feature type="region of interest" description="Disordered" evidence="2">
    <location>
        <begin position="2028"/>
        <end position="2071"/>
    </location>
</feature>
<accession>A0A9D4TSX5</accession>
<dbReference type="InterPro" id="IPR051425">
    <property type="entry name" value="Formin_Homology"/>
</dbReference>
<dbReference type="SUPFAM" id="SSF48350">
    <property type="entry name" value="GTPase activation domain, GAP"/>
    <property type="match status" value="1"/>
</dbReference>
<feature type="region of interest" description="Disordered" evidence="2">
    <location>
        <begin position="243"/>
        <end position="401"/>
    </location>
</feature>
<feature type="compositionally biased region" description="Low complexity" evidence="2">
    <location>
        <begin position="1938"/>
        <end position="1955"/>
    </location>
</feature>
<evidence type="ECO:0000259" key="3">
    <source>
        <dbReference type="PROSITE" id="PS50238"/>
    </source>
</evidence>
<dbReference type="SMART" id="SM00324">
    <property type="entry name" value="RhoGAP"/>
    <property type="match status" value="1"/>
</dbReference>
<feature type="compositionally biased region" description="Gly residues" evidence="2">
    <location>
        <begin position="248"/>
        <end position="259"/>
    </location>
</feature>
<dbReference type="SUPFAM" id="SSF101447">
    <property type="entry name" value="Formin homology 2 domain (FH2 domain)"/>
    <property type="match status" value="1"/>
</dbReference>
<feature type="domain" description="FH2" evidence="4">
    <location>
        <begin position="1172"/>
        <end position="1572"/>
    </location>
</feature>
<feature type="region of interest" description="Disordered" evidence="2">
    <location>
        <begin position="953"/>
        <end position="1174"/>
    </location>
</feature>
<proteinExistence type="inferred from homology"/>
<dbReference type="PROSITE" id="PS51444">
    <property type="entry name" value="FH2"/>
    <property type="match status" value="1"/>
</dbReference>
<dbReference type="EMBL" id="SIDB01000004">
    <property type="protein sequence ID" value="KAI3433798.1"/>
    <property type="molecule type" value="Genomic_DNA"/>
</dbReference>
<dbReference type="PANTHER" id="PTHR45725">
    <property type="entry name" value="FORMIN HOMOLOGY 2 FAMILY MEMBER"/>
    <property type="match status" value="1"/>
</dbReference>
<evidence type="ECO:0000256" key="1">
    <source>
        <dbReference type="RuleBase" id="RU361260"/>
    </source>
</evidence>
<feature type="compositionally biased region" description="Pro residues" evidence="2">
    <location>
        <begin position="1121"/>
        <end position="1133"/>
    </location>
</feature>
<feature type="compositionally biased region" description="Low complexity" evidence="2">
    <location>
        <begin position="2046"/>
        <end position="2056"/>
    </location>
</feature>
<feature type="region of interest" description="Disordered" evidence="2">
    <location>
        <begin position="531"/>
        <end position="550"/>
    </location>
</feature>
<evidence type="ECO:0000313" key="5">
    <source>
        <dbReference type="EMBL" id="KAI3433798.1"/>
    </source>
</evidence>
<feature type="compositionally biased region" description="Low complexity" evidence="2">
    <location>
        <begin position="491"/>
        <end position="512"/>
    </location>
</feature>
<dbReference type="PROSITE" id="PS50238">
    <property type="entry name" value="RHOGAP"/>
    <property type="match status" value="1"/>
</dbReference>
<feature type="compositionally biased region" description="Low complexity" evidence="2">
    <location>
        <begin position="899"/>
        <end position="909"/>
    </location>
</feature>
<feature type="compositionally biased region" description="Low complexity" evidence="2">
    <location>
        <begin position="1862"/>
        <end position="1875"/>
    </location>
</feature>
<feature type="region of interest" description="Disordered" evidence="2">
    <location>
        <begin position="1598"/>
        <end position="1687"/>
    </location>
</feature>
<sequence length="2071" mass="213938">MAHRARPYQVSHADFQGELATAARQAQAARQPELHDPNFQLLSAAVDYLHRRVKPSSAPELFVSLVQGQALLHAEAALSSGKDLSSANLDPLAVSVVVIKSLSMLHPPLLTPLARSELLRAAIEDYGSNDVRLSIMRDMLHRLHPSRGRLFQDLICYLARLARYADSCSAEGLAGVLGPVLLDPETVTLAVDADSLTLAAIWVVQTLLSHYEQLYGEALPAEEGRPAGRTKQETLQQQIQQLIAKKPSGGGTSARGPSGGARPTNSGGKSGTRAPGRMVNPFTTMPGMKGSQAWIGSGRPAPAAAVDSGGHLADQDMPLSGFKRPTVPLLQLPGAPQAPTSQHHHQQQQQQEDAQAGGRLWRPQEAVRGVRETPRQGGPSHSGMPGSPGRSCLTSRGGSGVSSHLGAAAPILMRQIELKAALRPPSAEPPHKSPWRPPGKNDKVMHSKRQRQPWTCVLPLYRPGFASQDNSPAESEGGLSATPSAHSSPAGLATSRLRASSSSLPRSGSPAGTPQRQADGAEGQVVYELGRDTGGRTVSVPHGTTTGVKRSLGGDIEVEAKGQHVPAGGLNTAATGAAGHGAIGGGGGWAVGGSGGMDGGGDGPAQESPAGMVFGNLGSAMEGLQLTPAGFGGFATTGQGQGVASFGQHQHGGATPAVAAAGSAAAGGTGLGGPAGSSRQAAAGGRGHPTPLHISRVSVADLLHGPGIESGGSARQLTSHTLSQRDQASVSRLAASMHGGGMPGVSPADIKAALSGGRHQGTAGSSQHADGSGRQGHDRGVAQNLAAAGLFATPQLNARHTAAGRGDHPNLGTPEWGTDATHAAESAFGASETPMATPAAAALAQLGSLYINKETGQIMQKAPVDNEGHVGYLPAGISVEELLTAAEDLQQMLPTPMTSRPASPRSAAPVPDDAGGEYTPLDLAVLMAAHAKKMKKDQEARLELRQMEKQLNQQHGFPRPAATPRPGGSGGAPPPPPPPPPSLPHGCSAAKPAAAAGAGAPPPPPPPPKLPPGCSAAKKGPAAGQSAPPPPPPPPKLPPGCSAAKKTAAPPPPPPLPPKPGSKGPAPPPPPPPLPGKPGAKGPAPPPPPPPLPGKGGAKGPAPPPPPPPPPGRLGGRPGGKAPPPPPPPPPPGTLGRKRPENVDVNAGLHPNCIVTRSPTSQRQRPGWQEEQAATAEQRLRLKQLHWDKLKQAREGTVWSRTNRDRLHLDLTQLESLFQIMEAKAIKRGATKEEEVRLVEHRRAHNLLIELSGIRKPFDEIKDALLRMDAAALSVEQLLVLSRAVPDDQERKDIELYLAGKHPKYKGKSEVDRLGTVERYFTEVKDIPRLAERIKCFIFSRTYAATRVKCVDHLEVVRQACRELQGCASFSKLLQAVLELGNHLNQGTQRGAAAGFKLDTLLKLADVKGTDRKTSLLHFVITQLVEEDESMKGMSAQLAHIKEAANMQLAAMKGMIGEVRLGLRQINTEVVQAAKSRDQEGSGSRHFSETMAAFHAGAAEEFGELEALEKRMYSELREVTEYFGEEFAPADASRLLRTVRDFVVLFEKGMADIKARDDAAARTAEETRKREAIQAAIHARRTQKAEPPADPMHLMQLRQSQASSSQGQGLAPGQAAPDHAAAGPGQAAAASLAEDAAVDAAPAAPAAQVDPPAAEPQPGSSSAGAVDEPAPEEAANPRAPAAAEAAPAGLPAVAATALDSQQLPTGDERVQQTAAAKVELADTEAELSVERPGLAASVAVEVAPADAVAGASGAVEPTALRQEEFQEEEAARQQREQQHTGQCQEQQEDEAEQQQPEQQQPQQPQQQGQLSAAGSAAQLVQLVVGEAAGTAGEQAAATCPQQPPQLTVDAAVTSEQEPATPPEHAAQAAADSAAAGGSMPPTPPGLLAAVMHLADGWGSMFSGMAAAITAPGAEAAATNRSQQEAITPAVTAPLQGGTTEPASGVAAAAGELASPPQSPSPHPLQQQQAATEQQSPSFEQQNGWDSPGGSLDGLLAVTAQSDLPQSSAGITTVAASRAHRQLDEFLTPLPQPDWLQGEQGEEGVASSGKFESGSSSAQLEPMGASSAAKPL</sequence>
<gene>
    <name evidence="5" type="ORF">D9Q98_003602</name>
</gene>
<comment type="caution">
    <text evidence="5">The sequence shown here is derived from an EMBL/GenBank/DDBJ whole genome shotgun (WGS) entry which is preliminary data.</text>
</comment>
<feature type="compositionally biased region" description="Low complexity" evidence="2">
    <location>
        <begin position="1012"/>
        <end position="1026"/>
    </location>
</feature>
<reference evidence="5" key="2">
    <citation type="submission" date="2020-11" db="EMBL/GenBank/DDBJ databases">
        <authorList>
            <person name="Cecchin M."/>
            <person name="Marcolungo L."/>
            <person name="Rossato M."/>
            <person name="Girolomoni L."/>
            <person name="Cosentino E."/>
            <person name="Cuine S."/>
            <person name="Li-Beisson Y."/>
            <person name="Delledonne M."/>
            <person name="Ballottari M."/>
        </authorList>
    </citation>
    <scope>NUCLEOTIDE SEQUENCE</scope>
    <source>
        <strain evidence="5">211/11P</strain>
        <tissue evidence="5">Whole cell</tissue>
    </source>
</reference>
<dbReference type="PANTHER" id="PTHR45725:SF1">
    <property type="entry name" value="DISHEVELLED ASSOCIATED ACTIVATOR OF MORPHOGENESIS, ISOFORM D"/>
    <property type="match status" value="1"/>
</dbReference>
<reference evidence="5" key="1">
    <citation type="journal article" date="2019" name="Plant J.">
        <title>Chlorella vulgaris genome assembly and annotation reveals the molecular basis for metabolic acclimation to high light conditions.</title>
        <authorList>
            <person name="Cecchin M."/>
            <person name="Marcolungo L."/>
            <person name="Rossato M."/>
            <person name="Girolomoni L."/>
            <person name="Cosentino E."/>
            <person name="Cuine S."/>
            <person name="Li-Beisson Y."/>
            <person name="Delledonne M."/>
            <person name="Ballottari M."/>
        </authorList>
    </citation>
    <scope>NUCLEOTIDE SEQUENCE</scope>
    <source>
        <strain evidence="5">211/11P</strain>
    </source>
</reference>
<dbReference type="Pfam" id="PF02181">
    <property type="entry name" value="FH2"/>
    <property type="match status" value="1"/>
</dbReference>
<dbReference type="InterPro" id="IPR015425">
    <property type="entry name" value="FH2_Formin"/>
</dbReference>
<feature type="region of interest" description="Disordered" evidence="2">
    <location>
        <begin position="1763"/>
        <end position="1812"/>
    </location>
</feature>
<feature type="compositionally biased region" description="Pro residues" evidence="2">
    <location>
        <begin position="1027"/>
        <end position="1038"/>
    </location>
</feature>
<feature type="region of interest" description="Disordered" evidence="2">
    <location>
        <begin position="1852"/>
        <end position="1880"/>
    </location>
</feature>
<dbReference type="InterPro" id="IPR042201">
    <property type="entry name" value="FH2_Formin_sf"/>
</dbReference>
<feature type="compositionally biased region" description="Low complexity" evidence="2">
    <location>
        <begin position="1963"/>
        <end position="1974"/>
    </location>
</feature>
<feature type="compositionally biased region" description="Polar residues" evidence="2">
    <location>
        <begin position="1975"/>
        <end position="1984"/>
    </location>
</feature>
<dbReference type="Proteomes" id="UP001055712">
    <property type="component" value="Unassembled WGS sequence"/>
</dbReference>
<feature type="compositionally biased region" description="Pro residues" evidence="2">
    <location>
        <begin position="1000"/>
        <end position="1011"/>
    </location>
</feature>
<evidence type="ECO:0000256" key="2">
    <source>
        <dbReference type="SAM" id="MobiDB-lite"/>
    </source>
</evidence>
<keyword evidence="6" id="KW-1185">Reference proteome</keyword>
<dbReference type="OrthoDB" id="1668162at2759"/>
<feature type="region of interest" description="Disordered" evidence="2">
    <location>
        <begin position="1933"/>
        <end position="1993"/>
    </location>
</feature>
<feature type="compositionally biased region" description="Low complexity" evidence="2">
    <location>
        <begin position="984"/>
        <end position="999"/>
    </location>
</feature>
<dbReference type="Gene3D" id="1.20.58.2220">
    <property type="entry name" value="Formin, FH2 domain"/>
    <property type="match status" value="1"/>
</dbReference>
<feature type="compositionally biased region" description="Low complexity" evidence="2">
    <location>
        <begin position="1793"/>
        <end position="1812"/>
    </location>
</feature>
<feature type="compositionally biased region" description="Low complexity" evidence="2">
    <location>
        <begin position="1039"/>
        <end position="1048"/>
    </location>
</feature>
<dbReference type="InterPro" id="IPR000198">
    <property type="entry name" value="RhoGAP_dom"/>
</dbReference>
<feature type="compositionally biased region" description="Pro residues" evidence="2">
    <location>
        <begin position="1101"/>
        <end position="1112"/>
    </location>
</feature>
<dbReference type="GO" id="GO:0007165">
    <property type="term" value="P:signal transduction"/>
    <property type="evidence" value="ECO:0007669"/>
    <property type="project" value="InterPro"/>
</dbReference>
<name>A0A9D4TSX5_CHLVU</name>
<evidence type="ECO:0000313" key="6">
    <source>
        <dbReference type="Proteomes" id="UP001055712"/>
    </source>
</evidence>
<feature type="compositionally biased region" description="Polar residues" evidence="2">
    <location>
        <begin position="713"/>
        <end position="730"/>
    </location>
</feature>
<dbReference type="InterPro" id="IPR008936">
    <property type="entry name" value="Rho_GTPase_activation_prot"/>
</dbReference>
<feature type="compositionally biased region" description="Polar residues" evidence="2">
    <location>
        <begin position="1155"/>
        <end position="1164"/>
    </location>
</feature>